<organism evidence="7 8">
    <name type="scientific">Vibrio stylophorae</name>
    <dbReference type="NCBI Taxonomy" id="659351"/>
    <lineage>
        <taxon>Bacteria</taxon>
        <taxon>Pseudomonadati</taxon>
        <taxon>Pseudomonadota</taxon>
        <taxon>Gammaproteobacteria</taxon>
        <taxon>Vibrionales</taxon>
        <taxon>Vibrionaceae</taxon>
        <taxon>Vibrio</taxon>
    </lineage>
</organism>
<dbReference type="InterPro" id="IPR004090">
    <property type="entry name" value="Chemotax_Me-accpt_rcpt"/>
</dbReference>
<keyword evidence="2 4" id="KW-0807">Transducer</keyword>
<evidence type="ECO:0000256" key="2">
    <source>
        <dbReference type="ARBA" id="ARBA00023224"/>
    </source>
</evidence>
<evidence type="ECO:0000313" key="8">
    <source>
        <dbReference type="Proteomes" id="UP000838672"/>
    </source>
</evidence>
<comment type="subcellular location">
    <subcellularLocation>
        <location evidence="1">Membrane</location>
    </subcellularLocation>
</comment>
<dbReference type="SMART" id="SM00283">
    <property type="entry name" value="MA"/>
    <property type="match status" value="1"/>
</dbReference>
<dbReference type="CDD" id="cd11386">
    <property type="entry name" value="MCP_signal"/>
    <property type="match status" value="1"/>
</dbReference>
<dbReference type="Proteomes" id="UP000838672">
    <property type="component" value="Unassembled WGS sequence"/>
</dbReference>
<dbReference type="SUPFAM" id="SSF58104">
    <property type="entry name" value="Methyl-accepting chemotaxis protein (MCP) signaling domain"/>
    <property type="match status" value="1"/>
</dbReference>
<gene>
    <name evidence="7" type="primary">aer</name>
    <name evidence="7" type="ORF">VST7929_00996</name>
</gene>
<keyword evidence="5" id="KW-0812">Transmembrane</keyword>
<keyword evidence="8" id="KW-1185">Reference proteome</keyword>
<dbReference type="InterPro" id="IPR000014">
    <property type="entry name" value="PAS"/>
</dbReference>
<dbReference type="InterPro" id="IPR004089">
    <property type="entry name" value="MCPsignal_dom"/>
</dbReference>
<evidence type="ECO:0000313" key="7">
    <source>
        <dbReference type="EMBL" id="CAH0533135.1"/>
    </source>
</evidence>
<dbReference type="CDD" id="cd00130">
    <property type="entry name" value="PAS"/>
    <property type="match status" value="1"/>
</dbReference>
<feature type="transmembrane region" description="Helical" evidence="5">
    <location>
        <begin position="176"/>
        <end position="196"/>
    </location>
</feature>
<keyword evidence="7" id="KW-0675">Receptor</keyword>
<evidence type="ECO:0000256" key="3">
    <source>
        <dbReference type="ARBA" id="ARBA00029447"/>
    </source>
</evidence>
<dbReference type="SUPFAM" id="SSF55785">
    <property type="entry name" value="PYP-like sensor domain (PAS domain)"/>
    <property type="match status" value="1"/>
</dbReference>
<dbReference type="Pfam" id="PF00015">
    <property type="entry name" value="MCPsignal"/>
    <property type="match status" value="1"/>
</dbReference>
<dbReference type="PANTHER" id="PTHR32089:SF112">
    <property type="entry name" value="LYSOZYME-LIKE PROTEIN-RELATED"/>
    <property type="match status" value="1"/>
</dbReference>
<evidence type="ECO:0000256" key="4">
    <source>
        <dbReference type="PROSITE-ProRule" id="PRU00284"/>
    </source>
</evidence>
<dbReference type="RefSeq" id="WP_237465388.1">
    <property type="nucleotide sequence ID" value="NZ_CAKLDI010000001.1"/>
</dbReference>
<dbReference type="InterPro" id="IPR035965">
    <property type="entry name" value="PAS-like_dom_sf"/>
</dbReference>
<dbReference type="PRINTS" id="PR00260">
    <property type="entry name" value="CHEMTRNSDUCR"/>
</dbReference>
<keyword evidence="5" id="KW-0472">Membrane</keyword>
<dbReference type="Gene3D" id="1.10.287.950">
    <property type="entry name" value="Methyl-accepting chemotaxis protein"/>
    <property type="match status" value="1"/>
</dbReference>
<feature type="transmembrane region" description="Helical" evidence="5">
    <location>
        <begin position="150"/>
        <end position="170"/>
    </location>
</feature>
<comment type="caution">
    <text evidence="7">The sequence shown here is derived from an EMBL/GenBank/DDBJ whole genome shotgun (WGS) entry which is preliminary data.</text>
</comment>
<protein>
    <submittedName>
        <fullName evidence="7">Aerotaxis receptor</fullName>
    </submittedName>
</protein>
<dbReference type="PANTHER" id="PTHR32089">
    <property type="entry name" value="METHYL-ACCEPTING CHEMOTAXIS PROTEIN MCPB"/>
    <property type="match status" value="1"/>
</dbReference>
<dbReference type="EMBL" id="CAKLDI010000001">
    <property type="protein sequence ID" value="CAH0533135.1"/>
    <property type="molecule type" value="Genomic_DNA"/>
</dbReference>
<name>A0ABN8DQX2_9VIBR</name>
<reference evidence="7" key="1">
    <citation type="submission" date="2021-11" db="EMBL/GenBank/DDBJ databases">
        <authorList>
            <person name="Rodrigo-Torres L."/>
            <person name="Arahal R. D."/>
            <person name="Lucena T."/>
        </authorList>
    </citation>
    <scope>NUCLEOTIDE SEQUENCE</scope>
    <source>
        <strain evidence="7">CECT 7929</strain>
    </source>
</reference>
<evidence type="ECO:0000259" key="6">
    <source>
        <dbReference type="PROSITE" id="PS50111"/>
    </source>
</evidence>
<dbReference type="InterPro" id="IPR013655">
    <property type="entry name" value="PAS_fold_3"/>
</dbReference>
<evidence type="ECO:0000256" key="1">
    <source>
        <dbReference type="ARBA" id="ARBA00004370"/>
    </source>
</evidence>
<dbReference type="Pfam" id="PF08447">
    <property type="entry name" value="PAS_3"/>
    <property type="match status" value="1"/>
</dbReference>
<dbReference type="NCBIfam" id="TIGR00229">
    <property type="entry name" value="sensory_box"/>
    <property type="match status" value="1"/>
</dbReference>
<keyword evidence="5" id="KW-1133">Transmembrane helix</keyword>
<evidence type="ECO:0000256" key="5">
    <source>
        <dbReference type="SAM" id="Phobius"/>
    </source>
</evidence>
<accession>A0ABN8DQX2</accession>
<dbReference type="PROSITE" id="PS50111">
    <property type="entry name" value="CHEMOTAXIS_TRANSDUC_2"/>
    <property type="match status" value="1"/>
</dbReference>
<feature type="domain" description="Methyl-accepting transducer" evidence="6">
    <location>
        <begin position="252"/>
        <end position="488"/>
    </location>
</feature>
<dbReference type="Gene3D" id="3.30.450.20">
    <property type="entry name" value="PAS domain"/>
    <property type="match status" value="1"/>
</dbReference>
<comment type="similarity">
    <text evidence="3">Belongs to the methyl-accepting chemotaxis (MCP) protein family.</text>
</comment>
<sequence length="526" mass="57766">MNQKKPNTSDQHQKEKLYADTANLISTTDPKSIVTYANQVFCDVAEYQAEELQGQPHNVVRHPDMPKAAFAQLWSYIQGGKSWMGLVKNKCKSGKQHYWVSAFVTPIMGPDGKVLEYQSVRSQPTREQKQRAQSLYQKINQGKAKQTPRIAFHLIGIGFSALSTLAALIATFAQDLGIWGVGLSALCGVTLVSQWLQWRRFQNIRTLAKAAYSNPLMEYPYTGAFDSYSEIELALLMRKAELRAVAGRTSDTSGQILQSAEEEFATLQQIDQSLNQQCHETEQVAAAVEELTHSIGEVANSATAASMVTQDAHLESQQGRDCIEATMAAVDELTLSLSDSQQIIHQLSQDSQKIELILDVITTISEQTNLLALNAAIEAARAGEAGRGFAVVAGEVRNLATKTGESANEIQTLITSLQKTAEQAVVAMSQGGELSQQCKMRADETGQVLTQITDKLNQVTDSSQQIAAAVEQQATVTQDINRNINNIKLFADETAVTSQSSIERTRGLVARIEDLQRLIRQFSAER</sequence>
<proteinExistence type="inferred from homology"/>